<proteinExistence type="predicted"/>
<keyword evidence="9" id="KW-1185">Reference proteome</keyword>
<dbReference type="Gene3D" id="1.10.4030.10">
    <property type="entry name" value="Porin chaperone SurA, peptide-binding domain"/>
    <property type="match status" value="1"/>
</dbReference>
<comment type="caution">
    <text evidence="8">The sequence shown here is derived from an EMBL/GenBank/DDBJ whole genome shotgun (WGS) entry which is preliminary data.</text>
</comment>
<evidence type="ECO:0000256" key="6">
    <source>
        <dbReference type="PROSITE-ProRule" id="PRU00278"/>
    </source>
</evidence>
<evidence type="ECO:0000256" key="5">
    <source>
        <dbReference type="ARBA" id="ARBA00023235"/>
    </source>
</evidence>
<reference evidence="8" key="1">
    <citation type="submission" date="2016-04" db="EMBL/GenBank/DDBJ databases">
        <authorList>
            <person name="Tabuchi Yagui T.R."/>
        </authorList>
    </citation>
    <scope>NUCLEOTIDE SEQUENCE [LARGE SCALE GENOMIC DNA]</scope>
    <source>
        <strain evidence="8">NIES-26</strain>
    </source>
</reference>
<evidence type="ECO:0000313" key="9">
    <source>
        <dbReference type="Proteomes" id="UP000252107"/>
    </source>
</evidence>
<evidence type="ECO:0000256" key="1">
    <source>
        <dbReference type="ARBA" id="ARBA00000971"/>
    </source>
</evidence>
<dbReference type="PANTHER" id="PTHR47245">
    <property type="entry name" value="PEPTIDYLPROLYL ISOMERASE"/>
    <property type="match status" value="1"/>
</dbReference>
<dbReference type="Proteomes" id="UP000252107">
    <property type="component" value="Unassembled WGS sequence"/>
</dbReference>
<dbReference type="AlphaFoldDB" id="A0A367RWC2"/>
<dbReference type="PROSITE" id="PS50198">
    <property type="entry name" value="PPIC_PPIASE_2"/>
    <property type="match status" value="1"/>
</dbReference>
<evidence type="ECO:0000313" key="8">
    <source>
        <dbReference type="EMBL" id="RCJ40848.1"/>
    </source>
</evidence>
<dbReference type="EMBL" id="LXQD01000040">
    <property type="protein sequence ID" value="RCJ40848.1"/>
    <property type="molecule type" value="Genomic_DNA"/>
</dbReference>
<evidence type="ECO:0000256" key="4">
    <source>
        <dbReference type="ARBA" id="ARBA00023110"/>
    </source>
</evidence>
<keyword evidence="5 6" id="KW-0413">Isomerase</keyword>
<dbReference type="InterPro" id="IPR050245">
    <property type="entry name" value="PrsA_foldase"/>
</dbReference>
<evidence type="ECO:0000259" key="7">
    <source>
        <dbReference type="PROSITE" id="PS50198"/>
    </source>
</evidence>
<protein>
    <recommendedName>
        <fullName evidence="2">peptidylprolyl isomerase</fullName>
        <ecNumber evidence="2">5.2.1.8</ecNumber>
    </recommendedName>
</protein>
<evidence type="ECO:0000256" key="3">
    <source>
        <dbReference type="ARBA" id="ARBA00022729"/>
    </source>
</evidence>
<keyword evidence="4 6" id="KW-0697">Rotamase</keyword>
<organism evidence="8 9">
    <name type="scientific">Nostoc minutum NIES-26</name>
    <dbReference type="NCBI Taxonomy" id="1844469"/>
    <lineage>
        <taxon>Bacteria</taxon>
        <taxon>Bacillati</taxon>
        <taxon>Cyanobacteriota</taxon>
        <taxon>Cyanophyceae</taxon>
        <taxon>Nostocales</taxon>
        <taxon>Nostocaceae</taxon>
        <taxon>Nostoc</taxon>
    </lineage>
</organism>
<dbReference type="PANTHER" id="PTHR47245:SF1">
    <property type="entry name" value="FOLDASE PROTEIN PRSA"/>
    <property type="match status" value="1"/>
</dbReference>
<dbReference type="InterPro" id="IPR046357">
    <property type="entry name" value="PPIase_dom_sf"/>
</dbReference>
<name>A0A367RWC2_9NOSO</name>
<accession>A0A367RWC2</accession>
<dbReference type="EC" id="5.2.1.8" evidence="2"/>
<sequence length="260" mass="29626">MQKHLSESTLNGYAQELAPLSIPTATDADVIAYLRRSAKFAEFLALAEREAQILAACEEFGITVSEEEVQAAGDDFRQKHKLWGMQETIAWLDQQRISMEDWVQGIKIGLLEKQLKEYLFGPSVDGEYMRNRDRYKRVAISQILVVDLATAWKIVQLLREGHASFCALALEYSKGKTSQEKGGFVGTRFLIELMPDVAEAIQNVEEGEILGPIQTKLGYHVVKVEKWFPLQLTLVVREQIMESLFQSWLQNKLNNIVYQD</sequence>
<dbReference type="Pfam" id="PF00639">
    <property type="entry name" value="Rotamase"/>
    <property type="match status" value="1"/>
</dbReference>
<comment type="catalytic activity">
    <reaction evidence="1">
        <text>[protein]-peptidylproline (omega=180) = [protein]-peptidylproline (omega=0)</text>
        <dbReference type="Rhea" id="RHEA:16237"/>
        <dbReference type="Rhea" id="RHEA-COMP:10747"/>
        <dbReference type="Rhea" id="RHEA-COMP:10748"/>
        <dbReference type="ChEBI" id="CHEBI:83833"/>
        <dbReference type="ChEBI" id="CHEBI:83834"/>
        <dbReference type="EC" id="5.2.1.8"/>
    </reaction>
</comment>
<evidence type="ECO:0000256" key="2">
    <source>
        <dbReference type="ARBA" id="ARBA00013194"/>
    </source>
</evidence>
<dbReference type="GO" id="GO:0003755">
    <property type="term" value="F:peptidyl-prolyl cis-trans isomerase activity"/>
    <property type="evidence" value="ECO:0007669"/>
    <property type="project" value="UniProtKB-KW"/>
</dbReference>
<keyword evidence="3" id="KW-0732">Signal</keyword>
<dbReference type="InterPro" id="IPR000297">
    <property type="entry name" value="PPIase_PpiC"/>
</dbReference>
<dbReference type="Gene3D" id="3.10.50.40">
    <property type="match status" value="1"/>
</dbReference>
<gene>
    <name evidence="8" type="ORF">A6770_37270</name>
</gene>
<feature type="domain" description="PpiC" evidence="7">
    <location>
        <begin position="135"/>
        <end position="226"/>
    </location>
</feature>
<dbReference type="SUPFAM" id="SSF54534">
    <property type="entry name" value="FKBP-like"/>
    <property type="match status" value="1"/>
</dbReference>